<gene>
    <name evidence="2" type="ORF">JS533_005645</name>
</gene>
<evidence type="ECO:0000256" key="1">
    <source>
        <dbReference type="SAM" id="Phobius"/>
    </source>
</evidence>
<protein>
    <submittedName>
        <fullName evidence="2">Uncharacterized protein</fullName>
    </submittedName>
</protein>
<keyword evidence="1" id="KW-0472">Membrane</keyword>
<dbReference type="EMBL" id="JAFEJT020000017">
    <property type="protein sequence ID" value="MCH9275753.1"/>
    <property type="molecule type" value="Genomic_DNA"/>
</dbReference>
<organism evidence="2 3">
    <name type="scientific">Bifidobacterium amazonense</name>
    <dbReference type="NCBI Taxonomy" id="2809027"/>
    <lineage>
        <taxon>Bacteria</taxon>
        <taxon>Bacillati</taxon>
        <taxon>Actinomycetota</taxon>
        <taxon>Actinomycetes</taxon>
        <taxon>Bifidobacteriales</taxon>
        <taxon>Bifidobacteriaceae</taxon>
        <taxon>Bifidobacterium</taxon>
    </lineage>
</organism>
<comment type="caution">
    <text evidence="2">The sequence shown here is derived from an EMBL/GenBank/DDBJ whole genome shotgun (WGS) entry which is preliminary data.</text>
</comment>
<dbReference type="RefSeq" id="WP_241513476.1">
    <property type="nucleotide sequence ID" value="NZ_JAFEJT020000017.1"/>
</dbReference>
<dbReference type="Proteomes" id="UP000710815">
    <property type="component" value="Unassembled WGS sequence"/>
</dbReference>
<keyword evidence="1" id="KW-0812">Transmembrane</keyword>
<proteinExistence type="predicted"/>
<name>A0ABS9VUI1_9BIFI</name>
<reference evidence="2 3" key="1">
    <citation type="journal article" date="2021" name="Environ. Microbiol.">
        <title>Genetic insights into the dark matter of the mammalian gut microbiota through targeted genome reconstruction.</title>
        <authorList>
            <person name="Lugli G.A."/>
            <person name="Alessandri G."/>
            <person name="Milani C."/>
            <person name="Viappiani A."/>
            <person name="Fontana F."/>
            <person name="Tarracchini C."/>
            <person name="Mancabelli L."/>
            <person name="Argentini C."/>
            <person name="Ruiz L."/>
            <person name="Margolles A."/>
            <person name="van Sinderen D."/>
            <person name="Turroni F."/>
            <person name="Ventura M."/>
        </authorList>
    </citation>
    <scope>NUCLEOTIDE SEQUENCE [LARGE SCALE GENOMIC DNA]</scope>
    <source>
        <strain evidence="2 3">MA1</strain>
    </source>
</reference>
<accession>A0ABS9VUI1</accession>
<evidence type="ECO:0000313" key="3">
    <source>
        <dbReference type="Proteomes" id="UP000710815"/>
    </source>
</evidence>
<keyword evidence="1" id="KW-1133">Transmembrane helix</keyword>
<sequence>MPINWWRIARLACYVLLLITSVGESLLLTVIAVAAMALDVAEYLWEGHQHNQRGKQ</sequence>
<keyword evidence="3" id="KW-1185">Reference proteome</keyword>
<evidence type="ECO:0000313" key="2">
    <source>
        <dbReference type="EMBL" id="MCH9275753.1"/>
    </source>
</evidence>
<reference evidence="2 3" key="2">
    <citation type="journal article" date="2021" name="Syst. Appl. Microbiol.">
        <title>Phylogenetic classification of ten novel species belonging to the genus Bifidobacterium comprising B. phasiani sp. nov., B. pongonis sp. nov., B. saguinibicoloris sp. nov., B. colobi sp. nov., B. simiiventris sp. nov., B. santillanense sp. nov., B. miconis sp. nov., B. amazonense sp. nov., B. pluvialisilvae sp. nov., and B. miconisargentati sp. nov.</title>
        <authorList>
            <person name="Lugli G.A."/>
            <person name="Calvete-Torre I."/>
            <person name="Alessandri G."/>
            <person name="Milani C."/>
            <person name="Turroni F."/>
            <person name="Laiolo P."/>
            <person name="Ossiprandi M.C."/>
            <person name="Margolles A."/>
            <person name="Ruiz L."/>
            <person name="Ventura M."/>
        </authorList>
    </citation>
    <scope>NUCLEOTIDE SEQUENCE [LARGE SCALE GENOMIC DNA]</scope>
    <source>
        <strain evidence="2 3">MA1</strain>
    </source>
</reference>
<feature type="transmembrane region" description="Helical" evidence="1">
    <location>
        <begin position="12"/>
        <end position="38"/>
    </location>
</feature>